<gene>
    <name evidence="1" type="ORF">GON03_11320</name>
</gene>
<reference evidence="1 2" key="1">
    <citation type="submission" date="2019-12" db="EMBL/GenBank/DDBJ databases">
        <authorList>
            <person name="Huq M.A."/>
        </authorList>
    </citation>
    <scope>NUCLEOTIDE SEQUENCE [LARGE SCALE GENOMIC DNA]</scope>
    <source>
        <strain evidence="1 2">MAH-18</strain>
    </source>
</reference>
<accession>A0A6L6XSN6</accession>
<comment type="caution">
    <text evidence="1">The sequence shown here is derived from an EMBL/GenBank/DDBJ whole genome shotgun (WGS) entry which is preliminary data.</text>
</comment>
<protein>
    <recommendedName>
        <fullName evidence="3">ABM domain-containing protein</fullName>
    </recommendedName>
</protein>
<sequence length="199" mass="22546">MFIQIIQGRCTRHDELRTVLERWPEELGPGADGWLGGTYGFTDDDLFVAVVRFSDREAAMANSERPEQGRWAEEMMAAFDGPVEFHDSDDVTLLFDGGSDDAGFVQVIRGKVDDPERLRRLMTSDPTELKRMRPEIIGATLAIEPDGTFTETVAFTDEQSARGGETQEPPEDVRAELEYAMRDATFYDLRQPWFASRWG</sequence>
<name>A0A6L6XSN6_9ACTN</name>
<keyword evidence="2" id="KW-1185">Reference proteome</keyword>
<proteinExistence type="predicted"/>
<dbReference type="Proteomes" id="UP000473525">
    <property type="component" value="Unassembled WGS sequence"/>
</dbReference>
<evidence type="ECO:0000313" key="2">
    <source>
        <dbReference type="Proteomes" id="UP000473525"/>
    </source>
</evidence>
<dbReference type="EMBL" id="WSEK01000004">
    <property type="protein sequence ID" value="MVQ49773.1"/>
    <property type="molecule type" value="Genomic_DNA"/>
</dbReference>
<dbReference type="AlphaFoldDB" id="A0A6L6XSN6"/>
<evidence type="ECO:0008006" key="3">
    <source>
        <dbReference type="Google" id="ProtNLM"/>
    </source>
</evidence>
<evidence type="ECO:0000313" key="1">
    <source>
        <dbReference type="EMBL" id="MVQ49773.1"/>
    </source>
</evidence>
<organism evidence="1 2">
    <name type="scientific">Nocardioides agri</name>
    <dbReference type="NCBI Taxonomy" id="2682843"/>
    <lineage>
        <taxon>Bacteria</taxon>
        <taxon>Bacillati</taxon>
        <taxon>Actinomycetota</taxon>
        <taxon>Actinomycetes</taxon>
        <taxon>Propionibacteriales</taxon>
        <taxon>Nocardioidaceae</taxon>
        <taxon>Nocardioides</taxon>
    </lineage>
</organism>
<dbReference type="RefSeq" id="WP_157342588.1">
    <property type="nucleotide sequence ID" value="NZ_WSEK01000004.1"/>
</dbReference>